<feature type="region of interest" description="Disordered" evidence="1">
    <location>
        <begin position="38"/>
        <end position="68"/>
    </location>
</feature>
<dbReference type="AlphaFoldDB" id="A0A8J3N8E2"/>
<keyword evidence="3" id="KW-1185">Reference proteome</keyword>
<dbReference type="Proteomes" id="UP000612808">
    <property type="component" value="Unassembled WGS sequence"/>
</dbReference>
<gene>
    <name evidence="2" type="ORF">Aru02nite_11080</name>
</gene>
<evidence type="ECO:0000313" key="3">
    <source>
        <dbReference type="Proteomes" id="UP000612808"/>
    </source>
</evidence>
<protein>
    <submittedName>
        <fullName evidence="2">Uncharacterized protein</fullName>
    </submittedName>
</protein>
<sequence length="68" mass="6886">MFPSVDDSLRYEIVQDAVFLTLALVLRAATCGQLGRTAGRTAEPAQGQGAGTAEPAVGAAPGQRAGMP</sequence>
<reference evidence="2" key="1">
    <citation type="submission" date="2021-01" db="EMBL/GenBank/DDBJ databases">
        <title>Whole genome shotgun sequence of Actinocatenispora rupis NBRC 107355.</title>
        <authorList>
            <person name="Komaki H."/>
            <person name="Tamura T."/>
        </authorList>
    </citation>
    <scope>NUCLEOTIDE SEQUENCE</scope>
    <source>
        <strain evidence="2">NBRC 107355</strain>
    </source>
</reference>
<dbReference type="EMBL" id="BOMB01000006">
    <property type="protein sequence ID" value="GID10219.1"/>
    <property type="molecule type" value="Genomic_DNA"/>
</dbReference>
<organism evidence="2 3">
    <name type="scientific">Actinocatenispora rupis</name>
    <dbReference type="NCBI Taxonomy" id="519421"/>
    <lineage>
        <taxon>Bacteria</taxon>
        <taxon>Bacillati</taxon>
        <taxon>Actinomycetota</taxon>
        <taxon>Actinomycetes</taxon>
        <taxon>Micromonosporales</taxon>
        <taxon>Micromonosporaceae</taxon>
        <taxon>Actinocatenispora</taxon>
    </lineage>
</organism>
<evidence type="ECO:0000313" key="2">
    <source>
        <dbReference type="EMBL" id="GID10219.1"/>
    </source>
</evidence>
<proteinExistence type="predicted"/>
<evidence type="ECO:0000256" key="1">
    <source>
        <dbReference type="SAM" id="MobiDB-lite"/>
    </source>
</evidence>
<accession>A0A8J3N8E2</accession>
<name>A0A8J3N8E2_9ACTN</name>
<dbReference type="RefSeq" id="WP_203655426.1">
    <property type="nucleotide sequence ID" value="NZ_BAAAZM010000002.1"/>
</dbReference>
<comment type="caution">
    <text evidence="2">The sequence shown here is derived from an EMBL/GenBank/DDBJ whole genome shotgun (WGS) entry which is preliminary data.</text>
</comment>